<evidence type="ECO:0000313" key="1">
    <source>
        <dbReference type="EMBL" id="AZG76266.1"/>
    </source>
</evidence>
<dbReference type="AlphaFoldDB" id="A0A3G8M2W0"/>
<evidence type="ECO:0000313" key="2">
    <source>
        <dbReference type="Proteomes" id="UP000273982"/>
    </source>
</evidence>
<dbReference type="InterPro" id="IPR008949">
    <property type="entry name" value="Isoprenoid_synthase_dom_sf"/>
</dbReference>
<reference evidence="1 2" key="1">
    <citation type="submission" date="2018-11" db="EMBL/GenBank/DDBJ databases">
        <title>Genome squencing of methanotrophic bacteria isolated from alkaline groundwater in Korea.</title>
        <authorList>
            <person name="Nguyen L.N."/>
        </authorList>
    </citation>
    <scope>NUCLEOTIDE SEQUENCE [LARGE SCALE GENOMIC DNA]</scope>
    <source>
        <strain evidence="1 2">GW6</strain>
    </source>
</reference>
<dbReference type="Gene3D" id="1.10.600.10">
    <property type="entry name" value="Farnesyl Diphosphate Synthase"/>
    <property type="match status" value="1"/>
</dbReference>
<name>A0A3G8M2W0_9HYPH</name>
<accession>A0A3G8M2W0</accession>
<dbReference type="SUPFAM" id="SSF48576">
    <property type="entry name" value="Terpenoid synthases"/>
    <property type="match status" value="1"/>
</dbReference>
<dbReference type="Proteomes" id="UP000273982">
    <property type="component" value="Chromosome"/>
</dbReference>
<protein>
    <submittedName>
        <fullName evidence="1">Squalene/phytoene synthase family protein</fullName>
    </submittedName>
</protein>
<dbReference type="PANTHER" id="PTHR31480">
    <property type="entry name" value="BIFUNCTIONAL LYCOPENE CYCLASE/PHYTOENE SYNTHASE"/>
    <property type="match status" value="1"/>
</dbReference>
<dbReference type="RefSeq" id="WP_124738085.1">
    <property type="nucleotide sequence ID" value="NZ_CP034086.1"/>
</dbReference>
<dbReference type="GO" id="GO:0016765">
    <property type="term" value="F:transferase activity, transferring alkyl or aryl (other than methyl) groups"/>
    <property type="evidence" value="ECO:0007669"/>
    <property type="project" value="UniProtKB-ARBA"/>
</dbReference>
<dbReference type="Pfam" id="PF00494">
    <property type="entry name" value="SQS_PSY"/>
    <property type="match status" value="1"/>
</dbReference>
<gene>
    <name evidence="1" type="ORF">EHO51_05715</name>
</gene>
<organism evidence="1 2">
    <name type="scientific">Methylocystis rosea</name>
    <dbReference type="NCBI Taxonomy" id="173366"/>
    <lineage>
        <taxon>Bacteria</taxon>
        <taxon>Pseudomonadati</taxon>
        <taxon>Pseudomonadota</taxon>
        <taxon>Alphaproteobacteria</taxon>
        <taxon>Hyphomicrobiales</taxon>
        <taxon>Methylocystaceae</taxon>
        <taxon>Methylocystis</taxon>
    </lineage>
</organism>
<dbReference type="EMBL" id="CP034086">
    <property type="protein sequence ID" value="AZG76266.1"/>
    <property type="molecule type" value="Genomic_DNA"/>
</dbReference>
<dbReference type="KEGG" id="mros:EHO51_05715"/>
<sequence>MTAASQEHYVQCEELLRARDRDLWLACLFAPQAARPHIHALYAFAQETADVSGKVTQPLLGEMRLQWWVDALEADAAQGEGVRANPVADALIDTIERFSLPRSEFVALTEAHIFDLYDDAMPTWTALEDYCRATASAPIRWAARILGADLHAPPAGAFDAAGVALGLTRILRALPDGPHQQKFLPDEAFAQDGGPSGGRSELGPIVKKLHGLAQSHYEQARRLAADLGPARAALLPCATAPLYLERLARSDYDPCRPLGDPSPLRRQWRIWRASRGVGL</sequence>
<proteinExistence type="predicted"/>
<dbReference type="InterPro" id="IPR002060">
    <property type="entry name" value="Squ/phyt_synthse"/>
</dbReference>